<dbReference type="AlphaFoldDB" id="A0AB39L8B1"/>
<evidence type="ECO:0008006" key="2">
    <source>
        <dbReference type="Google" id="ProtNLM"/>
    </source>
</evidence>
<dbReference type="RefSeq" id="WP_369047502.1">
    <property type="nucleotide sequence ID" value="NZ_CP163302.1"/>
</dbReference>
<dbReference type="SUPFAM" id="SSF46785">
    <property type="entry name" value="Winged helix' DNA-binding domain"/>
    <property type="match status" value="1"/>
</dbReference>
<accession>A0AB39L8B1</accession>
<dbReference type="KEGG" id="spue:AB5L97_04200"/>
<proteinExistence type="predicted"/>
<sequence length="80" mass="8622">MKGGPGAERTAAQPVVTPRVLEAELGLARNTVWRAMGLLEEAGVVLGVNKHKMGRNWRSEEVLAALDAFAQRAGRRGRAD</sequence>
<name>A0AB39L8B1_9MICC</name>
<protein>
    <recommendedName>
        <fullName evidence="2">Helix-turn-helix protein</fullName>
    </recommendedName>
</protein>
<evidence type="ECO:0000313" key="1">
    <source>
        <dbReference type="EMBL" id="XDP47461.1"/>
    </source>
</evidence>
<dbReference type="InterPro" id="IPR036390">
    <property type="entry name" value="WH_DNA-bd_sf"/>
</dbReference>
<dbReference type="EMBL" id="CP163302">
    <property type="protein sequence ID" value="XDP47461.1"/>
    <property type="molecule type" value="Genomic_DNA"/>
</dbReference>
<reference evidence="1" key="1">
    <citation type="submission" date="2024-07" db="EMBL/GenBank/DDBJ databases">
        <authorList>
            <person name="fu j."/>
        </authorList>
    </citation>
    <scope>NUCLEOTIDE SEQUENCE</scope>
    <source>
        <strain evidence="1">P10A9</strain>
    </source>
</reference>
<organism evidence="1">
    <name type="scientific">Sinomonas puerhi</name>
    <dbReference type="NCBI Taxonomy" id="3238584"/>
    <lineage>
        <taxon>Bacteria</taxon>
        <taxon>Bacillati</taxon>
        <taxon>Actinomycetota</taxon>
        <taxon>Actinomycetes</taxon>
        <taxon>Micrococcales</taxon>
        <taxon>Micrococcaceae</taxon>
        <taxon>Sinomonas</taxon>
    </lineage>
</organism>
<gene>
    <name evidence="1" type="ORF">AB5L97_04200</name>
</gene>